<dbReference type="GO" id="GO:0006310">
    <property type="term" value="P:DNA recombination"/>
    <property type="evidence" value="ECO:0007669"/>
    <property type="project" value="UniProtKB-KW"/>
</dbReference>
<dbReference type="EMBL" id="LUTY01000062">
    <property type="protein sequence ID" value="OAD23989.1"/>
    <property type="molecule type" value="Genomic_DNA"/>
</dbReference>
<evidence type="ECO:0000313" key="7">
    <source>
        <dbReference type="EMBL" id="OAD23989.1"/>
    </source>
</evidence>
<evidence type="ECO:0000313" key="8">
    <source>
        <dbReference type="Proteomes" id="UP000076962"/>
    </source>
</evidence>
<keyword evidence="4" id="KW-0233">DNA recombination</keyword>
<dbReference type="InterPro" id="IPR010095">
    <property type="entry name" value="Cas12f1-like_TNB"/>
</dbReference>
<keyword evidence="3" id="KW-0238">DNA-binding</keyword>
<dbReference type="Pfam" id="PF07282">
    <property type="entry name" value="Cas12f1-like_TNB"/>
    <property type="match status" value="1"/>
</dbReference>
<dbReference type="NCBIfam" id="TIGR01766">
    <property type="entry name" value="IS200/IS605 family accessory protein TnpB-like domain"/>
    <property type="match status" value="1"/>
</dbReference>
<dbReference type="AlphaFoldDB" id="A0A176S7Z5"/>
<reference evidence="7 8" key="1">
    <citation type="submission" date="2016-05" db="EMBL/GenBank/DDBJ databases">
        <title>Single-cell genome of chain-forming Candidatus Thiomargarita nelsonii and comparison to other large sulfur-oxidizing bacteria.</title>
        <authorList>
            <person name="Winkel M."/>
            <person name="Salman V."/>
            <person name="Woyke T."/>
            <person name="Schulz-Vogt H."/>
            <person name="Richter M."/>
            <person name="Flood B."/>
            <person name="Bailey J."/>
            <person name="Amann R."/>
            <person name="Mussmann M."/>
        </authorList>
    </citation>
    <scope>NUCLEOTIDE SEQUENCE [LARGE SCALE GENOMIC DNA]</scope>
    <source>
        <strain evidence="7 8">THI036</strain>
    </source>
</reference>
<comment type="caution">
    <text evidence="7">The sequence shown here is derived from an EMBL/GenBank/DDBJ whole genome shotgun (WGS) entry which is preliminary data.</text>
</comment>
<evidence type="ECO:0000256" key="4">
    <source>
        <dbReference type="ARBA" id="ARBA00023172"/>
    </source>
</evidence>
<protein>
    <submittedName>
        <fullName evidence="7">Transposase, IS605 OrfB family</fullName>
    </submittedName>
</protein>
<evidence type="ECO:0000259" key="6">
    <source>
        <dbReference type="Pfam" id="PF07282"/>
    </source>
</evidence>
<evidence type="ECO:0000256" key="1">
    <source>
        <dbReference type="ARBA" id="ARBA00008761"/>
    </source>
</evidence>
<evidence type="ECO:0000259" key="5">
    <source>
        <dbReference type="Pfam" id="PF01385"/>
    </source>
</evidence>
<gene>
    <name evidence="7" type="ORF">THIOM_000163</name>
</gene>
<proteinExistence type="inferred from homology"/>
<dbReference type="Pfam" id="PF01385">
    <property type="entry name" value="OrfB_IS605"/>
    <property type="match status" value="1"/>
</dbReference>
<dbReference type="InterPro" id="IPR001959">
    <property type="entry name" value="Transposase"/>
</dbReference>
<dbReference type="GO" id="GO:0032196">
    <property type="term" value="P:transposition"/>
    <property type="evidence" value="ECO:0007669"/>
    <property type="project" value="UniProtKB-KW"/>
</dbReference>
<feature type="domain" description="Cas12f1-like TNB" evidence="6">
    <location>
        <begin position="315"/>
        <end position="391"/>
    </location>
</feature>
<comment type="similarity">
    <text evidence="1">In the C-terminal section; belongs to the transposase 35 family.</text>
</comment>
<dbReference type="NCBIfam" id="NF040570">
    <property type="entry name" value="guided_TnpB"/>
    <property type="match status" value="1"/>
</dbReference>
<dbReference type="GO" id="GO:0003677">
    <property type="term" value="F:DNA binding"/>
    <property type="evidence" value="ECO:0007669"/>
    <property type="project" value="UniProtKB-KW"/>
</dbReference>
<evidence type="ECO:0000256" key="3">
    <source>
        <dbReference type="ARBA" id="ARBA00023125"/>
    </source>
</evidence>
<name>A0A176S7Z5_9GAMM</name>
<dbReference type="PATRIC" id="fig|1003181.4.peg.231"/>
<organism evidence="7 8">
    <name type="scientific">Candidatus Thiomargarita nelsonii</name>
    <dbReference type="NCBI Taxonomy" id="1003181"/>
    <lineage>
        <taxon>Bacteria</taxon>
        <taxon>Pseudomonadati</taxon>
        <taxon>Pseudomonadota</taxon>
        <taxon>Gammaproteobacteria</taxon>
        <taxon>Thiotrichales</taxon>
        <taxon>Thiotrichaceae</taxon>
        <taxon>Thiomargarita</taxon>
    </lineage>
</organism>
<keyword evidence="8" id="KW-1185">Reference proteome</keyword>
<accession>A0A176S7Z5</accession>
<sequence length="425" mass="49193">MKKALKTKIRGLDKSQFKRLRELTHHAKNLYNQTLWTLREAFEATGKYFTYPQMDQAMKPVENLEGEINYRFLKSAVSQQILRRLDKNFKSFFEASEDFKQNPSKYKGQPRPPRFKKSQYDNLIYNTCAFQIKNGEVILDRTKGKELKIPLPLPLIGKTIKQVEIIPKPRSFQAVFVYEENQATYQQVVPNDKVMSIDLGLNNLATCVTNGVIKPFIIDGRRIKSINAYYNKRKAKIQSQLEKSRGRKWSNRLQQLTDWRNAIITDYLHKATAHVVKTCLTHEISKVIVGDVANSLDHINLGKKTNQNFVNLSLGQFIDKLRYKLGQHGIKLKVANESYTSKASFVDGDQMPKKYDKEAKPTYSGKRIKRGLYRSQDGTLVNADANGAYNILRKSESKFSFKKLVQQVGDYVRIWLHPTERVFIK</sequence>
<keyword evidence="2" id="KW-0815">Transposition</keyword>
<evidence type="ECO:0000256" key="2">
    <source>
        <dbReference type="ARBA" id="ARBA00022578"/>
    </source>
</evidence>
<feature type="domain" description="Probable transposase IS891/IS1136/IS1341" evidence="5">
    <location>
        <begin position="183"/>
        <end position="294"/>
    </location>
</feature>
<dbReference type="Proteomes" id="UP000076962">
    <property type="component" value="Unassembled WGS sequence"/>
</dbReference>